<feature type="region of interest" description="Disordered" evidence="1">
    <location>
        <begin position="346"/>
        <end position="383"/>
    </location>
</feature>
<keyword evidence="3" id="KW-1185">Reference proteome</keyword>
<feature type="region of interest" description="Disordered" evidence="1">
    <location>
        <begin position="596"/>
        <end position="627"/>
    </location>
</feature>
<dbReference type="OrthoDB" id="3071639at2759"/>
<dbReference type="Proteomes" id="UP000724874">
    <property type="component" value="Unassembled WGS sequence"/>
</dbReference>
<protein>
    <submittedName>
        <fullName evidence="2">Uncharacterized protein</fullName>
    </submittedName>
</protein>
<feature type="compositionally biased region" description="Basic residues" evidence="1">
    <location>
        <begin position="70"/>
        <end position="79"/>
    </location>
</feature>
<evidence type="ECO:0000313" key="3">
    <source>
        <dbReference type="Proteomes" id="UP000724874"/>
    </source>
</evidence>
<evidence type="ECO:0000256" key="1">
    <source>
        <dbReference type="SAM" id="MobiDB-lite"/>
    </source>
</evidence>
<feature type="compositionally biased region" description="Acidic residues" evidence="1">
    <location>
        <begin position="348"/>
        <end position="360"/>
    </location>
</feature>
<dbReference type="EMBL" id="JADNYJ010000030">
    <property type="protein sequence ID" value="KAF8903525.1"/>
    <property type="molecule type" value="Genomic_DNA"/>
</dbReference>
<comment type="caution">
    <text evidence="2">The sequence shown here is derived from an EMBL/GenBank/DDBJ whole genome shotgun (WGS) entry which is preliminary data.</text>
</comment>
<feature type="compositionally biased region" description="Low complexity" evidence="1">
    <location>
        <begin position="601"/>
        <end position="624"/>
    </location>
</feature>
<feature type="region of interest" description="Disordered" evidence="1">
    <location>
        <begin position="216"/>
        <end position="250"/>
    </location>
</feature>
<evidence type="ECO:0000313" key="2">
    <source>
        <dbReference type="EMBL" id="KAF8903525.1"/>
    </source>
</evidence>
<gene>
    <name evidence="2" type="ORF">CPB84DRAFT_774918</name>
</gene>
<accession>A0A9P5NTW4</accession>
<feature type="compositionally biased region" description="Low complexity" evidence="1">
    <location>
        <begin position="29"/>
        <end position="48"/>
    </location>
</feature>
<proteinExistence type="predicted"/>
<organism evidence="2 3">
    <name type="scientific">Gymnopilus junonius</name>
    <name type="common">Spectacular rustgill mushroom</name>
    <name type="synonym">Gymnopilus spectabilis subsp. junonius</name>
    <dbReference type="NCBI Taxonomy" id="109634"/>
    <lineage>
        <taxon>Eukaryota</taxon>
        <taxon>Fungi</taxon>
        <taxon>Dikarya</taxon>
        <taxon>Basidiomycota</taxon>
        <taxon>Agaricomycotina</taxon>
        <taxon>Agaricomycetes</taxon>
        <taxon>Agaricomycetidae</taxon>
        <taxon>Agaricales</taxon>
        <taxon>Agaricineae</taxon>
        <taxon>Hymenogastraceae</taxon>
        <taxon>Gymnopilus</taxon>
    </lineage>
</organism>
<dbReference type="AlphaFoldDB" id="A0A9P5NTW4"/>
<feature type="region of interest" description="Disordered" evidence="1">
    <location>
        <begin position="270"/>
        <end position="300"/>
    </location>
</feature>
<feature type="region of interest" description="Disordered" evidence="1">
    <location>
        <begin position="131"/>
        <end position="151"/>
    </location>
</feature>
<feature type="region of interest" description="Disordered" evidence="1">
    <location>
        <begin position="21"/>
        <end position="86"/>
    </location>
</feature>
<reference evidence="2" key="1">
    <citation type="submission" date="2020-11" db="EMBL/GenBank/DDBJ databases">
        <authorList>
            <consortium name="DOE Joint Genome Institute"/>
            <person name="Ahrendt S."/>
            <person name="Riley R."/>
            <person name="Andreopoulos W."/>
            <person name="LaButti K."/>
            <person name="Pangilinan J."/>
            <person name="Ruiz-duenas F.J."/>
            <person name="Barrasa J.M."/>
            <person name="Sanchez-Garcia M."/>
            <person name="Camarero S."/>
            <person name="Miyauchi S."/>
            <person name="Serrano A."/>
            <person name="Linde D."/>
            <person name="Babiker R."/>
            <person name="Drula E."/>
            <person name="Ayuso-Fernandez I."/>
            <person name="Pacheco R."/>
            <person name="Padilla G."/>
            <person name="Ferreira P."/>
            <person name="Barriuso J."/>
            <person name="Kellner H."/>
            <person name="Castanera R."/>
            <person name="Alfaro M."/>
            <person name="Ramirez L."/>
            <person name="Pisabarro A.G."/>
            <person name="Kuo A."/>
            <person name="Tritt A."/>
            <person name="Lipzen A."/>
            <person name="He G."/>
            <person name="Yan M."/>
            <person name="Ng V."/>
            <person name="Cullen D."/>
            <person name="Martin F."/>
            <person name="Rosso M.-N."/>
            <person name="Henrissat B."/>
            <person name="Hibbett D."/>
            <person name="Martinez A.T."/>
            <person name="Grigoriev I.V."/>
        </authorList>
    </citation>
    <scope>NUCLEOTIDE SEQUENCE</scope>
    <source>
        <strain evidence="2">AH 44721</strain>
    </source>
</reference>
<name>A0A9P5NTW4_GYMJU</name>
<sequence length="961" mass="104980">MLASVTLTSEAFRSGHDIRLSSRHHGLESRSGSRSTSCSSSNSNPSRNVKGKSKLKHTQSLTSLKTDQKKAKKKQKPGRSKIIYTKVPSSRTLSSTGLMTNLPLESPFVSRASSPIEIADEDAVAVTQHRSRLMGPPPFPDARKRTSSSHGLRTALSDTFYNPNLPSNAGKSQSADTLPQKVDLTKVDALRSKIKTTFSSRAENRMPRQGNALVMNDRQRRPSAPSWLHPPRPKKRFSERPFMQGEKNTTGNVPLEKQKLRLSSGLNIVLGSKTRPPQEPADTDVPRNAQKQKAPQDPDDAVEWMHSRRDVNFDRPRSRMSIGGSGFGYEFGFEYGEVEGSDVFLSSEEGEDEDEEEEDVHETMETQRKPLGQRIQEDNARRQRISPLDLDATGIDQNFDTLFGKDAVIESTPQKLTFDHQDLNLKAKGLNGYETDVNAVDRKRLTTLTRTHSLPNVSTTVTLSLLSSSSSPVAQPGISKPNIVQKSTNIKDKSEDQDGEVDMELTGDAVTTAIKVSQAGRKGDAGEKTLDQLDADLTPWVTDSIISPPTLYFAMKTKKKGDAQVGLDEKAGRGNAVVQEQRKIGERESRGLHILQPMKPSSPFRLSSPFRPSETSTDTTDHSSFNLIPDREELHERERTLAVAQDNDELHLANAKRTRSGTIVPAGAPTGARRTRSGTIVGPLPPAPAPARPLPAVPSASGSANGKVGAEPKTGLVLPKRTRSGTIIASSAGSGPGLGSLNGGRTRTRSGSVLSVNANGVHTINVMTDGHSMNDQTGEVGNNVDFQNPLDEIQAEDPVSDVECYVDSVYLPPLTSSPDPIDFLRFASIVEEDEEPENMAWFVADDPPSPVVSRIKRLAVVSSEAAGLVRSGTSSVVEAVTLKGRVRRKPGFLVVMGRKNGLKVKDTMSLKMRTSVTMNCCFYLVRRKFKVFGFELLMVGNKSSNLRDLFCSEFHADVFDF</sequence>